<keyword evidence="2" id="KW-0812">Transmembrane</keyword>
<dbReference type="Pfam" id="PF00015">
    <property type="entry name" value="MCPsignal"/>
    <property type="match status" value="1"/>
</dbReference>
<protein>
    <submittedName>
        <fullName evidence="9">Methyl-accepting chemotaxis protein</fullName>
    </submittedName>
</protein>
<sequence length="372" mass="40938">MFGNKTKIQEQAARIAALTDELARAQQALQEARRETEEARAEADACRTEAENLRRVLKEFVAFGQSLGSVRSSFVTLAETAEADQDQAEHAEKAAVHTEQVVRTIANNLQKLAEASQEAMTKIGALDERAQQISGIVNLIREIADQTNLLALNAAIEAARAGEQGRGFAVVADEVRKLAERTAVATSDIARLVEQIRNDSSASRTAIVALAERAQSYSEESRTTAQEVEALGNEIETIHREAALSALRAFCEIAKLDHIVYKFEVYQVILGNSQKSVDEFASHQACRLGKWYYEGKGHHCFSHFPGFRDLEAPHRSVHDAAKAALTAYAQHNWDQVVTALARMNEASMQVINLLDRLVTAGEENPALLQCED</sequence>
<comment type="subcellular location">
    <subcellularLocation>
        <location evidence="1">Membrane</location>
        <topology evidence="1">Multi-pass membrane protein</topology>
    </subcellularLocation>
</comment>
<keyword evidence="3" id="KW-1133">Transmembrane helix</keyword>
<accession>A0A2Z6DZV0</accession>
<evidence type="ECO:0000256" key="6">
    <source>
        <dbReference type="PROSITE-ProRule" id="PRU00284"/>
    </source>
</evidence>
<evidence type="ECO:0000256" key="4">
    <source>
        <dbReference type="ARBA" id="ARBA00023136"/>
    </source>
</evidence>
<feature type="coiled-coil region" evidence="7">
    <location>
        <begin position="8"/>
        <end position="56"/>
    </location>
</feature>
<evidence type="ECO:0000256" key="5">
    <source>
        <dbReference type="ARBA" id="ARBA00023224"/>
    </source>
</evidence>
<dbReference type="Gene3D" id="1.20.120.30">
    <property type="entry name" value="Aspartate receptor, ligand-binding domain"/>
    <property type="match status" value="1"/>
</dbReference>
<evidence type="ECO:0000313" key="9">
    <source>
        <dbReference type="EMBL" id="BBD77792.1"/>
    </source>
</evidence>
<dbReference type="EMBL" id="AP018558">
    <property type="protein sequence ID" value="BBD77792.1"/>
    <property type="molecule type" value="Genomic_DNA"/>
</dbReference>
<dbReference type="PANTHER" id="PTHR32089:SF119">
    <property type="entry name" value="METHYL-ACCEPTING CHEMOTAXIS PROTEIN CTPL"/>
    <property type="match status" value="1"/>
</dbReference>
<dbReference type="SMART" id="SM00283">
    <property type="entry name" value="MA"/>
    <property type="match status" value="1"/>
</dbReference>
<proteinExistence type="predicted"/>
<evidence type="ECO:0000259" key="8">
    <source>
        <dbReference type="PROSITE" id="PS50111"/>
    </source>
</evidence>
<feature type="domain" description="Methyl-accepting transducer" evidence="8">
    <location>
        <begin position="66"/>
        <end position="238"/>
    </location>
</feature>
<keyword evidence="10" id="KW-1185">Reference proteome</keyword>
<keyword evidence="5 6" id="KW-0807">Transducer</keyword>
<dbReference type="InterPro" id="IPR025991">
    <property type="entry name" value="Chemoreceptor_zinc-bind_dom"/>
</dbReference>
<dbReference type="GO" id="GO:0016020">
    <property type="term" value="C:membrane"/>
    <property type="evidence" value="ECO:0007669"/>
    <property type="project" value="UniProtKB-SubCell"/>
</dbReference>
<evidence type="ECO:0000256" key="2">
    <source>
        <dbReference type="ARBA" id="ARBA00022692"/>
    </source>
</evidence>
<evidence type="ECO:0000256" key="1">
    <source>
        <dbReference type="ARBA" id="ARBA00004141"/>
    </source>
</evidence>
<dbReference type="GO" id="GO:0007165">
    <property type="term" value="P:signal transduction"/>
    <property type="evidence" value="ECO:0007669"/>
    <property type="project" value="UniProtKB-KW"/>
</dbReference>
<dbReference type="KEGG" id="htl:HPTL_1530"/>
<organism evidence="9 10">
    <name type="scientific">Hydrogenophilus thermoluteolus</name>
    <name type="common">Pseudomonas hydrogenothermophila</name>
    <dbReference type="NCBI Taxonomy" id="297"/>
    <lineage>
        <taxon>Bacteria</taxon>
        <taxon>Pseudomonadati</taxon>
        <taxon>Pseudomonadota</taxon>
        <taxon>Hydrogenophilia</taxon>
        <taxon>Hydrogenophilales</taxon>
        <taxon>Hydrogenophilaceae</taxon>
        <taxon>Hydrogenophilus</taxon>
    </lineage>
</organism>
<keyword evidence="7" id="KW-0175">Coiled coil</keyword>
<dbReference type="SUPFAM" id="SSF58104">
    <property type="entry name" value="Methyl-accepting chemotaxis protein (MCP) signaling domain"/>
    <property type="match status" value="1"/>
</dbReference>
<evidence type="ECO:0000256" key="3">
    <source>
        <dbReference type="ARBA" id="ARBA00022989"/>
    </source>
</evidence>
<reference evidence="9 10" key="1">
    <citation type="submission" date="2018-04" db="EMBL/GenBank/DDBJ databases">
        <title>Complete genome sequence of Hydrogenophilus thermoluteolus TH-1.</title>
        <authorList>
            <person name="Arai H."/>
        </authorList>
    </citation>
    <scope>NUCLEOTIDE SEQUENCE [LARGE SCALE GENOMIC DNA]</scope>
    <source>
        <strain evidence="9 10">TH-1</strain>
    </source>
</reference>
<evidence type="ECO:0000256" key="7">
    <source>
        <dbReference type="SAM" id="Coils"/>
    </source>
</evidence>
<dbReference type="PANTHER" id="PTHR32089">
    <property type="entry name" value="METHYL-ACCEPTING CHEMOTAXIS PROTEIN MCPB"/>
    <property type="match status" value="1"/>
</dbReference>
<name>A0A2Z6DZV0_HYDTE</name>
<dbReference type="InterPro" id="IPR004089">
    <property type="entry name" value="MCPsignal_dom"/>
</dbReference>
<dbReference type="OrthoDB" id="2489132at2"/>
<dbReference type="Proteomes" id="UP000262004">
    <property type="component" value="Chromosome"/>
</dbReference>
<dbReference type="Gene3D" id="1.10.287.950">
    <property type="entry name" value="Methyl-accepting chemotaxis protein"/>
    <property type="match status" value="1"/>
</dbReference>
<dbReference type="AlphaFoldDB" id="A0A2Z6DZV0"/>
<dbReference type="PROSITE" id="PS50111">
    <property type="entry name" value="CHEMOTAXIS_TRANSDUC_2"/>
    <property type="match status" value="1"/>
</dbReference>
<evidence type="ECO:0000313" key="10">
    <source>
        <dbReference type="Proteomes" id="UP000262004"/>
    </source>
</evidence>
<gene>
    <name evidence="9" type="ORF">HPTL_1530</name>
</gene>
<keyword evidence="4" id="KW-0472">Membrane</keyword>
<dbReference type="Pfam" id="PF13682">
    <property type="entry name" value="CZB"/>
    <property type="match status" value="1"/>
</dbReference>